<protein>
    <submittedName>
        <fullName evidence="3">Lytic transglycosylase domain-containing protein</fullName>
    </submittedName>
</protein>
<keyword evidence="2" id="KW-1133">Transmembrane helix</keyword>
<dbReference type="InterPro" id="IPR023346">
    <property type="entry name" value="Lysozyme-like_dom_sf"/>
</dbReference>
<gene>
    <name evidence="3" type="ORF">MTO99_11445</name>
</gene>
<name>A0ABY4C201_9MICO</name>
<proteinExistence type="predicted"/>
<sequence length="297" mass="30210">MGNSTTSKQPHRLGSLARAVVASAAVAGLAVTAGTGFMLQSTIDDQTRRVAETAALRAASEPDPAQLGANRDILVARAVGAADEAVAGAEPVVASAAGKVDAAALTATLAQLEASELMDPARVFELIAAARTQADDLAAAIAEWDRVEAERKAAEEAARIEAERIEAERAARQAAGQSAAGGGAGTGGGGGPAAPANPSGAQQIAREMIAGRYGWGDDQFGCLVAVWNYESGWNVSASNPNGAYGIPQALPGSKMASHGADWQSNPATQISWGIDYIAGRYGNPCGAWGHIQSTGWY</sequence>
<keyword evidence="4" id="KW-1185">Reference proteome</keyword>
<feature type="compositionally biased region" description="Gly residues" evidence="1">
    <location>
        <begin position="179"/>
        <end position="192"/>
    </location>
</feature>
<feature type="transmembrane region" description="Helical" evidence="2">
    <location>
        <begin position="20"/>
        <end position="39"/>
    </location>
</feature>
<evidence type="ECO:0000313" key="4">
    <source>
        <dbReference type="Proteomes" id="UP000832097"/>
    </source>
</evidence>
<dbReference type="SUPFAM" id="SSF53955">
    <property type="entry name" value="Lysozyme-like"/>
    <property type="match status" value="1"/>
</dbReference>
<keyword evidence="2" id="KW-0472">Membrane</keyword>
<evidence type="ECO:0000256" key="1">
    <source>
        <dbReference type="SAM" id="MobiDB-lite"/>
    </source>
</evidence>
<dbReference type="Proteomes" id="UP000832097">
    <property type="component" value="Chromosome"/>
</dbReference>
<reference evidence="3 4" key="1">
    <citation type="submission" date="2022-03" db="EMBL/GenBank/DDBJ databases">
        <title>Mucilaginibacter sp. isolated from the gut of Protaetia brevitarsis seulensis larvae.</title>
        <authorList>
            <person name="Won M."/>
            <person name="Kim S.-J."/>
            <person name="Kwon S.-W."/>
        </authorList>
    </citation>
    <scope>NUCLEOTIDE SEQUENCE [LARGE SCALE GENOMIC DNA]</scope>
    <source>
        <strain evidence="3 4">CFWR-12</strain>
    </source>
</reference>
<feature type="region of interest" description="Disordered" evidence="1">
    <location>
        <begin position="169"/>
        <end position="201"/>
    </location>
</feature>
<evidence type="ECO:0000313" key="3">
    <source>
        <dbReference type="EMBL" id="UOE42805.1"/>
    </source>
</evidence>
<dbReference type="EMBL" id="CP094528">
    <property type="protein sequence ID" value="UOE42805.1"/>
    <property type="molecule type" value="Genomic_DNA"/>
</dbReference>
<organism evidence="3 4">
    <name type="scientific">Agromyces larvae</name>
    <dbReference type="NCBI Taxonomy" id="2929802"/>
    <lineage>
        <taxon>Bacteria</taxon>
        <taxon>Bacillati</taxon>
        <taxon>Actinomycetota</taxon>
        <taxon>Actinomycetes</taxon>
        <taxon>Micrococcales</taxon>
        <taxon>Microbacteriaceae</taxon>
        <taxon>Agromyces</taxon>
    </lineage>
</organism>
<accession>A0ABY4C201</accession>
<keyword evidence="2" id="KW-0812">Transmembrane</keyword>
<evidence type="ECO:0000256" key="2">
    <source>
        <dbReference type="SAM" id="Phobius"/>
    </source>
</evidence>
<dbReference type="RefSeq" id="WP_243553736.1">
    <property type="nucleotide sequence ID" value="NZ_CP094528.1"/>
</dbReference>
<dbReference type="Gene3D" id="1.10.530.10">
    <property type="match status" value="1"/>
</dbReference>